<dbReference type="EMBL" id="CAJFCV020000004">
    <property type="protein sequence ID" value="CAG9114203.1"/>
    <property type="molecule type" value="Genomic_DNA"/>
</dbReference>
<name>A0A1I7RUL4_BURXY</name>
<dbReference type="Proteomes" id="UP000582659">
    <property type="component" value="Unassembled WGS sequence"/>
</dbReference>
<sequence length="111" mass="12254">MPLLHPLFALSNLPGCVIIDVKINNIPLRARVTPQGTPNKVFPLYSIVMGIPNPHVTDTSIGTTVREVPGADPILLVPEFIPLEYHRMGRYEDLPDYGIPMLFGPTVIEIV</sequence>
<dbReference type="Proteomes" id="UP000095284">
    <property type="component" value="Unplaced"/>
</dbReference>
<proteinExistence type="predicted"/>
<dbReference type="EMBL" id="CAJFDI010000004">
    <property type="protein sequence ID" value="CAD5225196.1"/>
    <property type="molecule type" value="Genomic_DNA"/>
</dbReference>
<protein>
    <submittedName>
        <fullName evidence="1">(pine wood nematode) hypothetical protein</fullName>
    </submittedName>
</protein>
<accession>A0A1I7RUL4</accession>
<gene>
    <name evidence="1" type="ORF">BXYJ_LOCUS8423</name>
</gene>
<evidence type="ECO:0000313" key="5">
    <source>
        <dbReference type="WBParaSite" id="BXY_0442400.1"/>
    </source>
</evidence>
<dbReference type="AlphaFoldDB" id="A0A1I7RUL4"/>
<dbReference type="Proteomes" id="UP000659654">
    <property type="component" value="Unassembled WGS sequence"/>
</dbReference>
<evidence type="ECO:0000313" key="3">
    <source>
        <dbReference type="Proteomes" id="UP000095284"/>
    </source>
</evidence>
<evidence type="ECO:0000313" key="1">
    <source>
        <dbReference type="EMBL" id="CAD5225196.1"/>
    </source>
</evidence>
<dbReference type="WBParaSite" id="BXY_0442400.1">
    <property type="protein sequence ID" value="BXY_0442400.1"/>
    <property type="gene ID" value="BXY_0442400"/>
</dbReference>
<keyword evidence="4" id="KW-1185">Reference proteome</keyword>
<reference evidence="5" key="1">
    <citation type="submission" date="2016-11" db="UniProtKB">
        <authorList>
            <consortium name="WormBaseParasite"/>
        </authorList>
    </citation>
    <scope>IDENTIFICATION</scope>
</reference>
<evidence type="ECO:0000313" key="4">
    <source>
        <dbReference type="Proteomes" id="UP000659654"/>
    </source>
</evidence>
<reference evidence="2" key="2">
    <citation type="submission" date="2020-08" db="EMBL/GenBank/DDBJ databases">
        <authorList>
            <person name="Kikuchi T."/>
        </authorList>
    </citation>
    <scope>NUCLEOTIDE SEQUENCE</scope>
    <source>
        <strain evidence="1">Ka4C1</strain>
    </source>
</reference>
<evidence type="ECO:0000313" key="2">
    <source>
        <dbReference type="EMBL" id="CAG9114203.1"/>
    </source>
</evidence>
<organism evidence="3 5">
    <name type="scientific">Bursaphelenchus xylophilus</name>
    <name type="common">Pinewood nematode worm</name>
    <name type="synonym">Aphelenchoides xylophilus</name>
    <dbReference type="NCBI Taxonomy" id="6326"/>
    <lineage>
        <taxon>Eukaryota</taxon>
        <taxon>Metazoa</taxon>
        <taxon>Ecdysozoa</taxon>
        <taxon>Nematoda</taxon>
        <taxon>Chromadorea</taxon>
        <taxon>Rhabditida</taxon>
        <taxon>Tylenchina</taxon>
        <taxon>Tylenchomorpha</taxon>
        <taxon>Aphelenchoidea</taxon>
        <taxon>Aphelenchoididae</taxon>
        <taxon>Bursaphelenchus</taxon>
    </lineage>
</organism>